<proteinExistence type="inferred from homology"/>
<dbReference type="OrthoDB" id="9789241at2"/>
<keyword evidence="7 11" id="KW-1133">Transmembrane helix</keyword>
<dbReference type="CDD" id="cd00310">
    <property type="entry name" value="ATP-synt_Fo_a_6"/>
    <property type="match status" value="1"/>
</dbReference>
<dbReference type="NCBIfam" id="TIGR01131">
    <property type="entry name" value="ATP_synt_6_or_A"/>
    <property type="match status" value="1"/>
</dbReference>
<gene>
    <name evidence="11" type="primary">atpB</name>
    <name evidence="13" type="ORF">SAMN05660235_00050</name>
</gene>
<keyword evidence="11" id="KW-1003">Cell membrane</keyword>
<dbReference type="RefSeq" id="WP_093686975.1">
    <property type="nucleotide sequence ID" value="NZ_FNBU01000001.1"/>
</dbReference>
<feature type="transmembrane region" description="Helical" evidence="11">
    <location>
        <begin position="168"/>
        <end position="190"/>
    </location>
</feature>
<evidence type="ECO:0000256" key="7">
    <source>
        <dbReference type="ARBA" id="ARBA00022989"/>
    </source>
</evidence>
<dbReference type="InterPro" id="IPR023011">
    <property type="entry name" value="ATP_synth_F0_asu_AS"/>
</dbReference>
<keyword evidence="9 11" id="KW-0472">Membrane</keyword>
<dbReference type="GO" id="GO:0005886">
    <property type="term" value="C:plasma membrane"/>
    <property type="evidence" value="ECO:0007669"/>
    <property type="project" value="UniProtKB-SubCell"/>
</dbReference>
<keyword evidence="4 11" id="KW-0138">CF(0)</keyword>
<dbReference type="STRING" id="1123285.SAMN05660235_00050"/>
<dbReference type="AlphaFoldDB" id="A0A1G7HGW3"/>
<dbReference type="PANTHER" id="PTHR42823">
    <property type="entry name" value="ATP SYNTHASE SUBUNIT A, CHLOROPLASTIC"/>
    <property type="match status" value="1"/>
</dbReference>
<comment type="function">
    <text evidence="11 12">Key component of the proton channel; it plays a direct role in the translocation of protons across the membrane.</text>
</comment>
<dbReference type="HAMAP" id="MF_01393">
    <property type="entry name" value="ATP_synth_a_bact"/>
    <property type="match status" value="1"/>
</dbReference>
<dbReference type="Pfam" id="PF00119">
    <property type="entry name" value="ATP-synt_A"/>
    <property type="match status" value="1"/>
</dbReference>
<dbReference type="InterPro" id="IPR045082">
    <property type="entry name" value="ATP_syn_F0_a_bact/chloroplast"/>
</dbReference>
<feature type="transmembrane region" description="Helical" evidence="11">
    <location>
        <begin position="26"/>
        <end position="44"/>
    </location>
</feature>
<dbReference type="EMBL" id="FNBU01000001">
    <property type="protein sequence ID" value="SDE99712.1"/>
    <property type="molecule type" value="Genomic_DNA"/>
</dbReference>
<dbReference type="PROSITE" id="PS00449">
    <property type="entry name" value="ATPASE_A"/>
    <property type="match status" value="1"/>
</dbReference>
<accession>A0A1G7HGW3</accession>
<organism evidence="13 14">
    <name type="scientific">Sporolituus thermophilus DSM 23256</name>
    <dbReference type="NCBI Taxonomy" id="1123285"/>
    <lineage>
        <taxon>Bacteria</taxon>
        <taxon>Bacillati</taxon>
        <taxon>Bacillota</taxon>
        <taxon>Negativicutes</taxon>
        <taxon>Selenomonadales</taxon>
        <taxon>Sporomusaceae</taxon>
        <taxon>Sporolituus</taxon>
    </lineage>
</organism>
<keyword evidence="8 11" id="KW-0406">Ion transport</keyword>
<feature type="transmembrane region" description="Helical" evidence="11">
    <location>
        <begin position="81"/>
        <end position="101"/>
    </location>
</feature>
<evidence type="ECO:0000313" key="13">
    <source>
        <dbReference type="EMBL" id="SDE99712.1"/>
    </source>
</evidence>
<dbReference type="GO" id="GO:0046933">
    <property type="term" value="F:proton-transporting ATP synthase activity, rotational mechanism"/>
    <property type="evidence" value="ECO:0007669"/>
    <property type="project" value="UniProtKB-UniRule"/>
</dbReference>
<dbReference type="GO" id="GO:0045259">
    <property type="term" value="C:proton-transporting ATP synthase complex"/>
    <property type="evidence" value="ECO:0007669"/>
    <property type="project" value="UniProtKB-KW"/>
</dbReference>
<evidence type="ECO:0000256" key="5">
    <source>
        <dbReference type="ARBA" id="ARBA00022692"/>
    </source>
</evidence>
<evidence type="ECO:0000256" key="3">
    <source>
        <dbReference type="ARBA" id="ARBA00022448"/>
    </source>
</evidence>
<dbReference type="Proteomes" id="UP000243333">
    <property type="component" value="Unassembled WGS sequence"/>
</dbReference>
<evidence type="ECO:0000256" key="6">
    <source>
        <dbReference type="ARBA" id="ARBA00022781"/>
    </source>
</evidence>
<dbReference type="PRINTS" id="PR00123">
    <property type="entry name" value="ATPASEA"/>
</dbReference>
<evidence type="ECO:0000256" key="8">
    <source>
        <dbReference type="ARBA" id="ARBA00023065"/>
    </source>
</evidence>
<keyword evidence="5 11" id="KW-0812">Transmembrane</keyword>
<evidence type="ECO:0000256" key="11">
    <source>
        <dbReference type="HAMAP-Rule" id="MF_01393"/>
    </source>
</evidence>
<evidence type="ECO:0000256" key="9">
    <source>
        <dbReference type="ARBA" id="ARBA00023136"/>
    </source>
</evidence>
<evidence type="ECO:0000256" key="10">
    <source>
        <dbReference type="ARBA" id="ARBA00023310"/>
    </source>
</evidence>
<comment type="similarity">
    <text evidence="2 11 12">Belongs to the ATPase A chain family.</text>
</comment>
<dbReference type="Gene3D" id="1.20.120.220">
    <property type="entry name" value="ATP synthase, F0 complex, subunit A"/>
    <property type="match status" value="1"/>
</dbReference>
<reference evidence="14" key="1">
    <citation type="submission" date="2016-10" db="EMBL/GenBank/DDBJ databases">
        <authorList>
            <person name="Varghese N."/>
            <person name="Submissions S."/>
        </authorList>
    </citation>
    <scope>NUCLEOTIDE SEQUENCE [LARGE SCALE GENOMIC DNA]</scope>
    <source>
        <strain evidence="14">DSM 23256</strain>
    </source>
</reference>
<dbReference type="SUPFAM" id="SSF81336">
    <property type="entry name" value="F1F0 ATP synthase subunit A"/>
    <property type="match status" value="1"/>
</dbReference>
<evidence type="ECO:0000256" key="1">
    <source>
        <dbReference type="ARBA" id="ARBA00004141"/>
    </source>
</evidence>
<feature type="transmembrane region" description="Helical" evidence="11">
    <location>
        <begin position="196"/>
        <end position="217"/>
    </location>
</feature>
<feature type="transmembrane region" description="Helical" evidence="11">
    <location>
        <begin position="113"/>
        <end position="131"/>
    </location>
</feature>
<keyword evidence="14" id="KW-1185">Reference proteome</keyword>
<evidence type="ECO:0000256" key="4">
    <source>
        <dbReference type="ARBA" id="ARBA00022547"/>
    </source>
</evidence>
<evidence type="ECO:0000256" key="12">
    <source>
        <dbReference type="RuleBase" id="RU000483"/>
    </source>
</evidence>
<comment type="subcellular location">
    <subcellularLocation>
        <location evidence="11 12">Cell membrane</location>
        <topology evidence="11 12">Multi-pass membrane protein</topology>
    </subcellularLocation>
    <subcellularLocation>
        <location evidence="1">Membrane</location>
        <topology evidence="1">Multi-pass membrane protein</topology>
    </subcellularLocation>
</comment>
<evidence type="ECO:0000313" key="14">
    <source>
        <dbReference type="Proteomes" id="UP000243333"/>
    </source>
</evidence>
<dbReference type="PANTHER" id="PTHR42823:SF3">
    <property type="entry name" value="ATP SYNTHASE SUBUNIT A, CHLOROPLASTIC"/>
    <property type="match status" value="1"/>
</dbReference>
<keyword evidence="6 11" id="KW-0375">Hydrogen ion transport</keyword>
<dbReference type="GO" id="GO:0042777">
    <property type="term" value="P:proton motive force-driven plasma membrane ATP synthesis"/>
    <property type="evidence" value="ECO:0007669"/>
    <property type="project" value="TreeGrafter"/>
</dbReference>
<protein>
    <recommendedName>
        <fullName evidence="11 12">ATP synthase subunit a</fullName>
    </recommendedName>
    <alternativeName>
        <fullName evidence="11">ATP synthase F0 sector subunit a</fullName>
    </alternativeName>
    <alternativeName>
        <fullName evidence="11">F-ATPase subunit 6</fullName>
    </alternativeName>
</protein>
<dbReference type="InterPro" id="IPR035908">
    <property type="entry name" value="F0_ATP_A_sf"/>
</dbReference>
<evidence type="ECO:0000256" key="2">
    <source>
        <dbReference type="ARBA" id="ARBA00006810"/>
    </source>
</evidence>
<sequence>MGHGGGHEIGGHKVAYFAGLAFNMDTLYMTWLTMAIVIILAVLATRRLSLVPSGWQNALEMVILALLEQIEAAMGPKGKKLAPLLITLFLFLLVANELGLVPGFTSPTNDLNTTLGLALLVIAVVHVAGAANKGLFNYLKHFLEPNVLFLPINIIEEVSKPVTLSFRLFGNILAGEILIIILGILVPYVIPTAWLAFSVFVGIVQAFIFTILSMSYISNALKDDHH</sequence>
<keyword evidence="10 11" id="KW-0066">ATP synthesis</keyword>
<name>A0A1G7HGW3_9FIRM</name>
<dbReference type="InterPro" id="IPR000568">
    <property type="entry name" value="ATP_synth_F0_asu"/>
</dbReference>
<keyword evidence="3 11" id="KW-0813">Transport</keyword>